<evidence type="ECO:0000313" key="1">
    <source>
        <dbReference type="EMBL" id="WGE09302.1"/>
    </source>
</evidence>
<dbReference type="EMBL" id="CP121769">
    <property type="protein sequence ID" value="WGE09302.1"/>
    <property type="molecule type" value="Genomic_DNA"/>
</dbReference>
<protein>
    <submittedName>
        <fullName evidence="1">Uncharacterized protein</fullName>
    </submittedName>
</protein>
<reference evidence="1" key="1">
    <citation type="submission" date="2023-04" db="EMBL/GenBank/DDBJ databases">
        <title>Molecular characterization of the Integrative and Conjugative elements harboring multidrug-resistance gene from Glaesserella (Haemophilus) parasuis.</title>
        <authorList>
            <person name="Che Y."/>
            <person name="Zhou L."/>
        </authorList>
    </citation>
    <scope>NUCLEOTIDE SEQUENCE</scope>
    <source>
        <strain evidence="1">Z44</strain>
    </source>
</reference>
<gene>
    <name evidence="1" type="ORF">QBL01_08555</name>
</gene>
<dbReference type="RefSeq" id="WP_021110582.1">
    <property type="nucleotide sequence ID" value="NZ_CP054198.1"/>
</dbReference>
<proteinExistence type="predicted"/>
<sequence length="43" mass="4985">MADFMEVVEKVNQIKKTGLFTKWLLSLKDATAKEVWRLVKCSV</sequence>
<organism evidence="1 2">
    <name type="scientific">Glaesserella parasuis</name>
    <name type="common">Haemophilus parasuis</name>
    <dbReference type="NCBI Taxonomy" id="738"/>
    <lineage>
        <taxon>Bacteria</taxon>
        <taxon>Pseudomonadati</taxon>
        <taxon>Pseudomonadota</taxon>
        <taxon>Gammaproteobacteria</taxon>
        <taxon>Pasteurellales</taxon>
        <taxon>Pasteurellaceae</taxon>
        <taxon>Glaesserella</taxon>
    </lineage>
</organism>
<dbReference type="Proteomes" id="UP001222296">
    <property type="component" value="Chromosome"/>
</dbReference>
<evidence type="ECO:0000313" key="2">
    <source>
        <dbReference type="Proteomes" id="UP001222296"/>
    </source>
</evidence>
<name>A0AAJ6AD21_GLAPU</name>
<accession>A0AAJ6AD21</accession>
<dbReference type="AlphaFoldDB" id="A0AAJ6AD21"/>